<comment type="caution">
    <text evidence="1">The sequence shown here is derived from an EMBL/GenBank/DDBJ whole genome shotgun (WGS) entry which is preliminary data.</text>
</comment>
<accession>A0ACA9RNB1</accession>
<feature type="non-terminal residue" evidence="1">
    <location>
        <position position="1"/>
    </location>
</feature>
<dbReference type="EMBL" id="CAJVQC010059915">
    <property type="protein sequence ID" value="CAG8800248.1"/>
    <property type="molecule type" value="Genomic_DNA"/>
</dbReference>
<sequence>LSMVEIFERSKNGTIYYASTSVETLKTPSFGVGNREKLNLGGWILKSISDSPLCTKILYVIQMKGWVPVNMFKVHLSKRPLVINTVKEFLQNQHKNPGFTPPPRGSSLQHSKQASNFNNNNVPEKNKHIRYSFLGDIKEDEDDSSQTIPDFPIPPKRDITSKLSSEKPIIISKPESQDPSKLIKKPVTSHDYYNNAKKALELLKLLVNNWDGWGLYAESKGAKIYQKDSGKPMPYLRGDVTIYGGFYPTDILSYINNLDSRKLWDGRYEDGSIIERYSYDNVLTRVAMKGTFPLSGRDFIAISITERDPATGTIWVASTSIVDPRVPESKKYVRANLIIAGWVLRPNFDGEKIVSVDVKYIVDIDLKINSVPQPIRKLLSMQVPLCIANIDDSLQRIGFPPYIISASGLIKNVEFNIKTFQYDVTISIDGGTIVELRMSKKMYPNGFDISAQPENAKAELLNGGEVIRITVQNGTETLHIKVKKNTKGTQNTFSSKKLVTFEEIDP</sequence>
<reference evidence="1" key="1">
    <citation type="submission" date="2021-06" db="EMBL/GenBank/DDBJ databases">
        <authorList>
            <person name="Kallberg Y."/>
            <person name="Tangrot J."/>
            <person name="Rosling A."/>
        </authorList>
    </citation>
    <scope>NUCLEOTIDE SEQUENCE</scope>
    <source>
        <strain evidence="1">MA461A</strain>
    </source>
</reference>
<name>A0ACA9RNB1_9GLOM</name>
<evidence type="ECO:0000313" key="1">
    <source>
        <dbReference type="EMBL" id="CAG8800248.1"/>
    </source>
</evidence>
<evidence type="ECO:0000313" key="2">
    <source>
        <dbReference type="Proteomes" id="UP000789920"/>
    </source>
</evidence>
<feature type="non-terminal residue" evidence="1">
    <location>
        <position position="506"/>
    </location>
</feature>
<keyword evidence="2" id="KW-1185">Reference proteome</keyword>
<protein>
    <submittedName>
        <fullName evidence="1">14751_t:CDS:1</fullName>
    </submittedName>
</protein>
<organism evidence="1 2">
    <name type="scientific">Racocetra persica</name>
    <dbReference type="NCBI Taxonomy" id="160502"/>
    <lineage>
        <taxon>Eukaryota</taxon>
        <taxon>Fungi</taxon>
        <taxon>Fungi incertae sedis</taxon>
        <taxon>Mucoromycota</taxon>
        <taxon>Glomeromycotina</taxon>
        <taxon>Glomeromycetes</taxon>
        <taxon>Diversisporales</taxon>
        <taxon>Gigasporaceae</taxon>
        <taxon>Racocetra</taxon>
    </lineage>
</organism>
<dbReference type="Proteomes" id="UP000789920">
    <property type="component" value="Unassembled WGS sequence"/>
</dbReference>
<gene>
    <name evidence="1" type="ORF">RPERSI_LOCUS20874</name>
</gene>
<proteinExistence type="predicted"/>